<protein>
    <recommendedName>
        <fullName evidence="4 9">Ornithine aminotransferase</fullName>
        <ecNumber evidence="4 9">2.6.1.13</ecNumber>
    </recommendedName>
</protein>
<evidence type="ECO:0000313" key="11">
    <source>
        <dbReference type="Proteomes" id="UP000000707"/>
    </source>
</evidence>
<evidence type="ECO:0000256" key="1">
    <source>
        <dbReference type="ARBA" id="ARBA00001933"/>
    </source>
</evidence>
<comment type="similarity">
    <text evidence="3 8">Belongs to the class-III pyridoxal-phosphate-dependent aminotransferase family.</text>
</comment>
<evidence type="ECO:0000256" key="5">
    <source>
        <dbReference type="ARBA" id="ARBA00022576"/>
    </source>
</evidence>
<dbReference type="PANTHER" id="PTHR11986:SF18">
    <property type="entry name" value="ORNITHINE AMINOTRANSFERASE, MITOCHONDRIAL"/>
    <property type="match status" value="1"/>
</dbReference>
<dbReference type="InterPro" id="IPR015422">
    <property type="entry name" value="PyrdxlP-dep_Trfase_small"/>
</dbReference>
<dbReference type="PANTHER" id="PTHR11986">
    <property type="entry name" value="AMINOTRANSFERASE CLASS III"/>
    <property type="match status" value="1"/>
</dbReference>
<dbReference type="PROSITE" id="PS00600">
    <property type="entry name" value="AA_TRANSFER_CLASS_3"/>
    <property type="match status" value="1"/>
</dbReference>
<dbReference type="InterPro" id="IPR005814">
    <property type="entry name" value="Aminotrans_3"/>
</dbReference>
<dbReference type="OrthoDB" id="10261433at2759"/>
<dbReference type="EC" id="2.6.1.13" evidence="4 9"/>
<dbReference type="HOGENOM" id="CLU_016922_10_3_1"/>
<comment type="catalytic activity">
    <reaction evidence="9">
        <text>a 2-oxocarboxylate + L-ornithine = L-glutamate 5-semialdehyde + an L-alpha-amino acid</text>
        <dbReference type="Rhea" id="RHEA:13877"/>
        <dbReference type="ChEBI" id="CHEBI:35179"/>
        <dbReference type="ChEBI" id="CHEBI:46911"/>
        <dbReference type="ChEBI" id="CHEBI:58066"/>
        <dbReference type="ChEBI" id="CHEBI:59869"/>
        <dbReference type="EC" id="2.6.1.13"/>
    </reaction>
</comment>
<evidence type="ECO:0000256" key="2">
    <source>
        <dbReference type="ARBA" id="ARBA00004998"/>
    </source>
</evidence>
<dbReference type="EMBL" id="GL996527">
    <property type="protein sequence ID" value="EGV61422.1"/>
    <property type="molecule type" value="Genomic_DNA"/>
</dbReference>
<dbReference type="GO" id="GO:0055129">
    <property type="term" value="P:L-proline biosynthetic process"/>
    <property type="evidence" value="ECO:0007669"/>
    <property type="project" value="UniProtKB-UniPathway"/>
</dbReference>
<dbReference type="GeneID" id="18249869"/>
<evidence type="ECO:0000256" key="4">
    <source>
        <dbReference type="ARBA" id="ARBA00012924"/>
    </source>
</evidence>
<dbReference type="eggNOG" id="KOG1402">
    <property type="taxonomic scope" value="Eukaryota"/>
</dbReference>
<dbReference type="STRING" id="590646.G3BAK1"/>
<dbReference type="Gene3D" id="3.90.1150.10">
    <property type="entry name" value="Aspartate Aminotransferase, domain 1"/>
    <property type="match status" value="1"/>
</dbReference>
<accession>G3BAK1</accession>
<dbReference type="Gene3D" id="3.40.640.10">
    <property type="entry name" value="Type I PLP-dependent aspartate aminotransferase-like (Major domain)"/>
    <property type="match status" value="1"/>
</dbReference>
<dbReference type="GO" id="GO:0005737">
    <property type="term" value="C:cytoplasm"/>
    <property type="evidence" value="ECO:0007669"/>
    <property type="project" value="TreeGrafter"/>
</dbReference>
<dbReference type="CDD" id="cd00610">
    <property type="entry name" value="OAT_like"/>
    <property type="match status" value="1"/>
</dbReference>
<dbReference type="Pfam" id="PF00202">
    <property type="entry name" value="Aminotran_3"/>
    <property type="match status" value="1"/>
</dbReference>
<dbReference type="KEGG" id="cten:18249869"/>
<dbReference type="GO" id="GO:0042802">
    <property type="term" value="F:identical protein binding"/>
    <property type="evidence" value="ECO:0007669"/>
    <property type="project" value="TreeGrafter"/>
</dbReference>
<sequence length="438" mass="48233">MNSSKSQICLATERQYSAKNYTPMPVVFKKAIGCKVWDVDDNEYLDFGGSYCATNQGHSHPKIVQALIDQAQICALPSRAFTHNLYGDYIKFVCQYFDFEKALPLNGGSEAIEFAIKLARAWGYTKKGISQNEAIVLFAANNYHGRTLGSTSASTTPGARKNYGPFLPKVGPYYGSEGKFIRYNHIEDIEEAFKTDGPNIAAIVLESLQGEAGIYVPKDGYLQQVKRLCEEYNILYIADEVQMGAGRTGTLLSCEQDGIKPDVLVVAKSIGGGVYPTSLVLSSGEIMDCIEPNSHGATFSGSPLSCATSKVALEVLIEDNMIDNAKHLGKIMLDGLNSIREKSSIITDVRGRGLMAGFDIDESQLNGKKVWHVCMLLRSKGIICKMVHAKTIRWAPALVITEEELRFGLRMLEQTINEITALEIADIPDAVTFDYLRY</sequence>
<dbReference type="InterPro" id="IPR050103">
    <property type="entry name" value="Class-III_PLP-dep_AT"/>
</dbReference>
<keyword evidence="6 9" id="KW-0808">Transferase</keyword>
<name>G3BAK1_CANTC</name>
<dbReference type="GO" id="GO:0004587">
    <property type="term" value="F:ornithine aminotransferase activity"/>
    <property type="evidence" value="ECO:0007669"/>
    <property type="project" value="UniProtKB-EC"/>
</dbReference>
<dbReference type="GO" id="GO:0010121">
    <property type="term" value="P:L-arginine catabolic process to proline via ornithine"/>
    <property type="evidence" value="ECO:0007669"/>
    <property type="project" value="TreeGrafter"/>
</dbReference>
<dbReference type="GO" id="GO:0030170">
    <property type="term" value="F:pyridoxal phosphate binding"/>
    <property type="evidence" value="ECO:0007669"/>
    <property type="project" value="InterPro"/>
</dbReference>
<evidence type="ECO:0000256" key="6">
    <source>
        <dbReference type="ARBA" id="ARBA00022679"/>
    </source>
</evidence>
<evidence type="ECO:0000256" key="8">
    <source>
        <dbReference type="RuleBase" id="RU003560"/>
    </source>
</evidence>
<evidence type="ECO:0000256" key="7">
    <source>
        <dbReference type="ARBA" id="ARBA00022898"/>
    </source>
</evidence>
<dbReference type="PIRSF" id="PIRSF000521">
    <property type="entry name" value="Transaminase_4ab_Lys_Orn"/>
    <property type="match status" value="1"/>
</dbReference>
<keyword evidence="11" id="KW-1185">Reference proteome</keyword>
<dbReference type="GO" id="GO:0019544">
    <property type="term" value="P:L-arginine catabolic process to L-glutamate"/>
    <property type="evidence" value="ECO:0007669"/>
    <property type="project" value="TreeGrafter"/>
</dbReference>
<dbReference type="InterPro" id="IPR015424">
    <property type="entry name" value="PyrdxlP-dep_Trfase"/>
</dbReference>
<dbReference type="InterPro" id="IPR015421">
    <property type="entry name" value="PyrdxlP-dep_Trfase_major"/>
</dbReference>
<proteinExistence type="inferred from homology"/>
<evidence type="ECO:0000313" key="10">
    <source>
        <dbReference type="EMBL" id="EGV61422.1"/>
    </source>
</evidence>
<evidence type="ECO:0000256" key="3">
    <source>
        <dbReference type="ARBA" id="ARBA00008954"/>
    </source>
</evidence>
<keyword evidence="7 8" id="KW-0663">Pyridoxal phosphate</keyword>
<evidence type="ECO:0000256" key="9">
    <source>
        <dbReference type="RuleBase" id="RU365036"/>
    </source>
</evidence>
<comment type="pathway">
    <text evidence="2 9">Amino-acid biosynthesis; L-proline biosynthesis; L-glutamate 5-semialdehyde from L-ornithine: step 1/1.</text>
</comment>
<dbReference type="InterPro" id="IPR049704">
    <property type="entry name" value="Aminotrans_3_PPA_site"/>
</dbReference>
<keyword evidence="5 9" id="KW-0032">Aminotransferase</keyword>
<dbReference type="NCBIfam" id="TIGR01885">
    <property type="entry name" value="Orn_aminotrans"/>
    <property type="match status" value="1"/>
</dbReference>
<reference evidence="10 11" key="1">
    <citation type="journal article" date="2011" name="Proc. Natl. Acad. Sci. U.S.A.">
        <title>Comparative genomics of xylose-fermenting fungi for enhanced biofuel production.</title>
        <authorList>
            <person name="Wohlbach D.J."/>
            <person name="Kuo A."/>
            <person name="Sato T.K."/>
            <person name="Potts K.M."/>
            <person name="Salamov A.A."/>
            <person name="LaButti K.M."/>
            <person name="Sun H."/>
            <person name="Clum A."/>
            <person name="Pangilinan J.L."/>
            <person name="Lindquist E.A."/>
            <person name="Lucas S."/>
            <person name="Lapidus A."/>
            <person name="Jin M."/>
            <person name="Gunawan C."/>
            <person name="Balan V."/>
            <person name="Dale B.E."/>
            <person name="Jeffries T.W."/>
            <person name="Zinkel R."/>
            <person name="Barry K.W."/>
            <person name="Grigoriev I.V."/>
            <person name="Gasch A.P."/>
        </authorList>
    </citation>
    <scope>NUCLEOTIDE SEQUENCE [LARGE SCALE GENOMIC DNA]</scope>
    <source>
        <strain evidence="11">ATCC 10573 / BCRC 21748 / CBS 615 / JCM 9827 / NBRC 10315 / NRRL Y-1498 / VKM Y-70</strain>
    </source>
</reference>
<dbReference type="UniPathway" id="UPA00098">
    <property type="reaction ID" value="UER00358"/>
</dbReference>
<dbReference type="Proteomes" id="UP000000707">
    <property type="component" value="Unassembled WGS sequence"/>
</dbReference>
<dbReference type="AlphaFoldDB" id="G3BAK1"/>
<gene>
    <name evidence="10" type="ORF">CANTEDRAFT_135386</name>
</gene>
<comment type="cofactor">
    <cofactor evidence="1 9">
        <name>pyridoxal 5'-phosphate</name>
        <dbReference type="ChEBI" id="CHEBI:597326"/>
    </cofactor>
</comment>
<dbReference type="FunFam" id="3.40.640.10:FF:000011">
    <property type="entry name" value="Ornithine aminotransferase"/>
    <property type="match status" value="1"/>
</dbReference>
<dbReference type="InterPro" id="IPR010164">
    <property type="entry name" value="Orn_aminotrans"/>
</dbReference>
<dbReference type="SUPFAM" id="SSF53383">
    <property type="entry name" value="PLP-dependent transferases"/>
    <property type="match status" value="1"/>
</dbReference>
<organism evidence="11">
    <name type="scientific">Candida tenuis (strain ATCC 10573 / BCRC 21748 / CBS 615 / JCM 9827 / NBRC 10315 / NRRL Y-1498 / VKM Y-70)</name>
    <name type="common">Yeast</name>
    <name type="synonym">Yamadazyma tenuis</name>
    <dbReference type="NCBI Taxonomy" id="590646"/>
    <lineage>
        <taxon>Eukaryota</taxon>
        <taxon>Fungi</taxon>
        <taxon>Dikarya</taxon>
        <taxon>Ascomycota</taxon>
        <taxon>Saccharomycotina</taxon>
        <taxon>Pichiomycetes</taxon>
        <taxon>Debaryomycetaceae</taxon>
        <taxon>Yamadazyma</taxon>
    </lineage>
</organism>